<accession>A0A139GXC5</accession>
<gene>
    <name evidence="2" type="ORF">AC578_8462</name>
</gene>
<comment type="caution">
    <text evidence="2">The sequence shown here is derived from an EMBL/GenBank/DDBJ whole genome shotgun (WGS) entry which is preliminary data.</text>
</comment>
<evidence type="ECO:0000313" key="2">
    <source>
        <dbReference type="EMBL" id="KXS94865.1"/>
    </source>
</evidence>
<sequence length="227" mass="25880">MHVRQFRGSMHSEPHFTGKVSMAVTRLYHFSHSSELGFSNNIALCCPRFLDSAQLSRCISMGLCEDLHPNWDIDERYIKLIWGFKHPELADDLNGIFREATKELSLLLIFVAILLGSVMAWYFVFLKPKLAKALRRCLGRLSAFRLTMPGSFCNRSQRVLGLALAFAFEHYIFAHLLSTAVGEAFAYTFAGRVLLLEMEAGWVIRWMASTSEAQRRRGDVVKVEDAR</sequence>
<proteinExistence type="predicted"/>
<protein>
    <submittedName>
        <fullName evidence="2">Uncharacterized protein</fullName>
    </submittedName>
</protein>
<reference evidence="2 3" key="1">
    <citation type="submission" date="2015-07" db="EMBL/GenBank/DDBJ databases">
        <title>Comparative genomics of the Sigatoka disease complex on banana suggests a link between parallel evolutionary changes in Pseudocercospora fijiensis and Pseudocercospora eumusae and increased virulence on the banana host.</title>
        <authorList>
            <person name="Chang T.-C."/>
            <person name="Salvucci A."/>
            <person name="Crous P.W."/>
            <person name="Stergiopoulos I."/>
        </authorList>
    </citation>
    <scope>NUCLEOTIDE SEQUENCE [LARGE SCALE GENOMIC DNA]</scope>
    <source>
        <strain evidence="2 3">CBS 114824</strain>
    </source>
</reference>
<evidence type="ECO:0000256" key="1">
    <source>
        <dbReference type="SAM" id="Phobius"/>
    </source>
</evidence>
<organism evidence="2 3">
    <name type="scientific">Pseudocercospora eumusae</name>
    <dbReference type="NCBI Taxonomy" id="321146"/>
    <lineage>
        <taxon>Eukaryota</taxon>
        <taxon>Fungi</taxon>
        <taxon>Dikarya</taxon>
        <taxon>Ascomycota</taxon>
        <taxon>Pezizomycotina</taxon>
        <taxon>Dothideomycetes</taxon>
        <taxon>Dothideomycetidae</taxon>
        <taxon>Mycosphaerellales</taxon>
        <taxon>Mycosphaerellaceae</taxon>
        <taxon>Pseudocercospora</taxon>
    </lineage>
</organism>
<keyword evidence="1" id="KW-0472">Membrane</keyword>
<name>A0A139GXC5_9PEZI</name>
<dbReference type="Proteomes" id="UP000070133">
    <property type="component" value="Unassembled WGS sequence"/>
</dbReference>
<evidence type="ECO:0000313" key="3">
    <source>
        <dbReference type="Proteomes" id="UP000070133"/>
    </source>
</evidence>
<dbReference type="OrthoDB" id="10502781at2759"/>
<keyword evidence="1" id="KW-1133">Transmembrane helix</keyword>
<dbReference type="AlphaFoldDB" id="A0A139GXC5"/>
<dbReference type="EMBL" id="LFZN01000252">
    <property type="protein sequence ID" value="KXS94865.1"/>
    <property type="molecule type" value="Genomic_DNA"/>
</dbReference>
<keyword evidence="3" id="KW-1185">Reference proteome</keyword>
<feature type="transmembrane region" description="Helical" evidence="1">
    <location>
        <begin position="104"/>
        <end position="126"/>
    </location>
</feature>
<keyword evidence="1" id="KW-0812">Transmembrane</keyword>